<dbReference type="OrthoDB" id="3222645at2759"/>
<reference evidence="2 3" key="1">
    <citation type="submission" date="2014-04" db="EMBL/GenBank/DDBJ databases">
        <authorList>
            <consortium name="DOE Joint Genome Institute"/>
            <person name="Kuo A."/>
            <person name="Kohler A."/>
            <person name="Nagy L.G."/>
            <person name="Floudas D."/>
            <person name="Copeland A."/>
            <person name="Barry K.W."/>
            <person name="Cichocki N."/>
            <person name="Veneault-Fourrey C."/>
            <person name="LaButti K."/>
            <person name="Lindquist E.A."/>
            <person name="Lipzen A."/>
            <person name="Lundell T."/>
            <person name="Morin E."/>
            <person name="Murat C."/>
            <person name="Sun H."/>
            <person name="Tunlid A."/>
            <person name="Henrissat B."/>
            <person name="Grigoriev I.V."/>
            <person name="Hibbett D.S."/>
            <person name="Martin F."/>
            <person name="Nordberg H.P."/>
            <person name="Cantor M.N."/>
            <person name="Hua S.X."/>
        </authorList>
    </citation>
    <scope>NUCLEOTIDE SEQUENCE [LARGE SCALE GENOMIC DNA]</scope>
    <source>
        <strain evidence="2 3">LaAM-08-1</strain>
    </source>
</reference>
<feature type="region of interest" description="Disordered" evidence="1">
    <location>
        <begin position="127"/>
        <end position="159"/>
    </location>
</feature>
<dbReference type="EMBL" id="KN838820">
    <property type="protein sequence ID" value="KIJ93869.1"/>
    <property type="molecule type" value="Genomic_DNA"/>
</dbReference>
<proteinExistence type="predicted"/>
<dbReference type="AlphaFoldDB" id="A0A0C9WJ08"/>
<organism evidence="2 3">
    <name type="scientific">Laccaria amethystina LaAM-08-1</name>
    <dbReference type="NCBI Taxonomy" id="1095629"/>
    <lineage>
        <taxon>Eukaryota</taxon>
        <taxon>Fungi</taxon>
        <taxon>Dikarya</taxon>
        <taxon>Basidiomycota</taxon>
        <taxon>Agaricomycotina</taxon>
        <taxon>Agaricomycetes</taxon>
        <taxon>Agaricomycetidae</taxon>
        <taxon>Agaricales</taxon>
        <taxon>Agaricineae</taxon>
        <taxon>Hydnangiaceae</taxon>
        <taxon>Laccaria</taxon>
    </lineage>
</organism>
<dbReference type="Proteomes" id="UP000054477">
    <property type="component" value="Unassembled WGS sequence"/>
</dbReference>
<gene>
    <name evidence="2" type="ORF">K443DRAFT_111429</name>
</gene>
<accession>A0A0C9WJ08</accession>
<sequence>MNGLLSVLVTTGWSTHEPDQQHQFERCLPPVFKAVQDLRKSLGEDVTSVDMEVAIVNPGEAFNPMWMEDGYGDARALSGSGKKALEKVSGTTGLGLRKISMKRTSKGQVPHSQMVLLPKVVLEDTVKEAMDPAPPPWSRLRKEPKRHGDRPGTGGGGGG</sequence>
<evidence type="ECO:0000256" key="1">
    <source>
        <dbReference type="SAM" id="MobiDB-lite"/>
    </source>
</evidence>
<keyword evidence="3" id="KW-1185">Reference proteome</keyword>
<evidence type="ECO:0000313" key="3">
    <source>
        <dbReference type="Proteomes" id="UP000054477"/>
    </source>
</evidence>
<dbReference type="HOGENOM" id="CLU_1661048_0_0_1"/>
<evidence type="ECO:0000313" key="2">
    <source>
        <dbReference type="EMBL" id="KIJ93869.1"/>
    </source>
</evidence>
<name>A0A0C9WJ08_9AGAR</name>
<reference evidence="3" key="2">
    <citation type="submission" date="2015-01" db="EMBL/GenBank/DDBJ databases">
        <title>Evolutionary Origins and Diversification of the Mycorrhizal Mutualists.</title>
        <authorList>
            <consortium name="DOE Joint Genome Institute"/>
            <consortium name="Mycorrhizal Genomics Consortium"/>
            <person name="Kohler A."/>
            <person name="Kuo A."/>
            <person name="Nagy L.G."/>
            <person name="Floudas D."/>
            <person name="Copeland A."/>
            <person name="Barry K.W."/>
            <person name="Cichocki N."/>
            <person name="Veneault-Fourrey C."/>
            <person name="LaButti K."/>
            <person name="Lindquist E.A."/>
            <person name="Lipzen A."/>
            <person name="Lundell T."/>
            <person name="Morin E."/>
            <person name="Murat C."/>
            <person name="Riley R."/>
            <person name="Ohm R."/>
            <person name="Sun H."/>
            <person name="Tunlid A."/>
            <person name="Henrissat B."/>
            <person name="Grigoriev I.V."/>
            <person name="Hibbett D.S."/>
            <person name="Martin F."/>
        </authorList>
    </citation>
    <scope>NUCLEOTIDE SEQUENCE [LARGE SCALE GENOMIC DNA]</scope>
    <source>
        <strain evidence="3">LaAM-08-1</strain>
    </source>
</reference>
<protein>
    <submittedName>
        <fullName evidence="2">Unplaced genomic scaffold K443scaffold_285, whole genome shotgun sequence</fullName>
    </submittedName>
</protein>